<organism evidence="1 2">
    <name type="scientific">Ruegeria marina</name>
    <dbReference type="NCBI Taxonomy" id="639004"/>
    <lineage>
        <taxon>Bacteria</taxon>
        <taxon>Pseudomonadati</taxon>
        <taxon>Pseudomonadota</taxon>
        <taxon>Alphaproteobacteria</taxon>
        <taxon>Rhodobacterales</taxon>
        <taxon>Roseobacteraceae</taxon>
        <taxon>Ruegeria</taxon>
    </lineage>
</organism>
<dbReference type="AlphaFoldDB" id="A0A1G7CEV0"/>
<proteinExistence type="predicted"/>
<dbReference type="Proteomes" id="UP000199628">
    <property type="component" value="Unassembled WGS sequence"/>
</dbReference>
<keyword evidence="2" id="KW-1185">Reference proteome</keyword>
<name>A0A1G7CEV0_9RHOB</name>
<dbReference type="RefSeq" id="WP_093036147.1">
    <property type="nucleotide sequence ID" value="NZ_FMZV01000018.1"/>
</dbReference>
<dbReference type="STRING" id="639004.SAMN04488239_11822"/>
<sequence>MSADLFLIGDSHIIALCEAADARGWSWQGGPLGTGMQLEQCFWRQQGTEFVYTGTGENLIGHRFKDLLTFDGPIISTLGFNSHRFAIDFASYAKSRQLAPLPSVLSDQAFADTVRDSRRNALAFYRLLSDHSREVYFTCSPQRVASSLLPVLRAFEDVLIDEVAATGARFIDFRHLALDDHVLRPEFCNAKDQMHGNAKLGGLILDVFEEAQFSIAKTGSLKE</sequence>
<protein>
    <recommendedName>
        <fullName evidence="3">SGNH hydrolase-type esterase domain-containing protein</fullName>
    </recommendedName>
</protein>
<gene>
    <name evidence="1" type="ORF">SAMN04488239_11822</name>
</gene>
<evidence type="ECO:0000313" key="2">
    <source>
        <dbReference type="Proteomes" id="UP000199628"/>
    </source>
</evidence>
<dbReference type="EMBL" id="FMZV01000018">
    <property type="protein sequence ID" value="SDE37868.1"/>
    <property type="molecule type" value="Genomic_DNA"/>
</dbReference>
<evidence type="ECO:0008006" key="3">
    <source>
        <dbReference type="Google" id="ProtNLM"/>
    </source>
</evidence>
<dbReference type="OrthoDB" id="7867068at2"/>
<evidence type="ECO:0000313" key="1">
    <source>
        <dbReference type="EMBL" id="SDE37868.1"/>
    </source>
</evidence>
<accession>A0A1G7CEV0</accession>
<reference evidence="2" key="1">
    <citation type="submission" date="2016-10" db="EMBL/GenBank/DDBJ databases">
        <authorList>
            <person name="Varghese N."/>
            <person name="Submissions S."/>
        </authorList>
    </citation>
    <scope>NUCLEOTIDE SEQUENCE [LARGE SCALE GENOMIC DNA]</scope>
    <source>
        <strain evidence="2">CGMCC 1.9108</strain>
    </source>
</reference>